<sequence>MSRFVSAGAEENPAEQDEEWQKAYAAIEATRQKKNTPAMGGGSQEGGKSLYETLQANKAAKQEAFEESLKLSNQFQSLNEDEVEFLDSVMESTRAQEAAVKKETTEQLDAFRRQQEEAERAAKQAGSPEAPETAEQESWSVGKKRKKGKESLFGAVKLRRSSTTDKSEQATAKPTQTTESTKAAERAPSQDAVKTETAENSSANASPGVAADSKAAAKPAPTGVGLGLGAYSSDEDD</sequence>
<dbReference type="OrthoDB" id="75807at2759"/>
<feature type="region of interest" description="Disordered" evidence="3">
    <location>
        <begin position="93"/>
        <end position="237"/>
    </location>
</feature>
<evidence type="ECO:0000256" key="1">
    <source>
        <dbReference type="ARBA" id="ARBA00004123"/>
    </source>
</evidence>
<dbReference type="AlphaFoldDB" id="A0A8H6R5V3"/>
<feature type="region of interest" description="Disordered" evidence="3">
    <location>
        <begin position="27"/>
        <end position="50"/>
    </location>
</feature>
<comment type="subcellular location">
    <subcellularLocation>
        <location evidence="1">Nucleus</location>
    </subcellularLocation>
</comment>
<protein>
    <submittedName>
        <fullName evidence="5">PSME3-interacting protein</fullName>
    </submittedName>
</protein>
<name>A0A8H6R5V3_9PEZI</name>
<dbReference type="Proteomes" id="UP000660729">
    <property type="component" value="Unassembled WGS sequence"/>
</dbReference>
<dbReference type="PANTHER" id="PTHR13495:SF0">
    <property type="entry name" value="PSME3-INTERACTING PROTEIN"/>
    <property type="match status" value="1"/>
</dbReference>
<feature type="compositionally biased region" description="Basic and acidic residues" evidence="3">
    <location>
        <begin position="99"/>
        <end position="122"/>
    </location>
</feature>
<feature type="compositionally biased region" description="Polar residues" evidence="3">
    <location>
        <begin position="169"/>
        <end position="181"/>
    </location>
</feature>
<accession>A0A8H6R5V3</accession>
<feature type="compositionally biased region" description="Low complexity" evidence="3">
    <location>
        <begin position="205"/>
        <end position="221"/>
    </location>
</feature>
<dbReference type="InterPro" id="IPR039845">
    <property type="entry name" value="FAM192A"/>
</dbReference>
<evidence type="ECO:0000256" key="2">
    <source>
        <dbReference type="ARBA" id="ARBA00023242"/>
    </source>
</evidence>
<gene>
    <name evidence="5" type="ORF">HII31_13428</name>
</gene>
<keyword evidence="2" id="KW-0539">Nucleus</keyword>
<keyword evidence="6" id="KW-1185">Reference proteome</keyword>
<reference evidence="5" key="1">
    <citation type="submission" date="2020-04" db="EMBL/GenBank/DDBJ databases">
        <title>Draft genome resource of the tomato pathogen Pseudocercospora fuligena.</title>
        <authorList>
            <person name="Zaccaron A."/>
        </authorList>
    </citation>
    <scope>NUCLEOTIDE SEQUENCE</scope>
    <source>
        <strain evidence="5">PF001</strain>
    </source>
</reference>
<dbReference type="PANTHER" id="PTHR13495">
    <property type="entry name" value="NEFA-INTERACTING NUCLEAR PROTEIN NIP30"/>
    <property type="match status" value="1"/>
</dbReference>
<evidence type="ECO:0000313" key="5">
    <source>
        <dbReference type="EMBL" id="KAF7185153.1"/>
    </source>
</evidence>
<dbReference type="Pfam" id="PF10187">
    <property type="entry name" value="FAM192A_Fyv6_N"/>
    <property type="match status" value="1"/>
</dbReference>
<feature type="non-terminal residue" evidence="5">
    <location>
        <position position="1"/>
    </location>
</feature>
<organism evidence="5 6">
    <name type="scientific">Pseudocercospora fuligena</name>
    <dbReference type="NCBI Taxonomy" id="685502"/>
    <lineage>
        <taxon>Eukaryota</taxon>
        <taxon>Fungi</taxon>
        <taxon>Dikarya</taxon>
        <taxon>Ascomycota</taxon>
        <taxon>Pezizomycotina</taxon>
        <taxon>Dothideomycetes</taxon>
        <taxon>Dothideomycetidae</taxon>
        <taxon>Mycosphaerellales</taxon>
        <taxon>Mycosphaerellaceae</taxon>
        <taxon>Pseudocercospora</taxon>
    </lineage>
</organism>
<comment type="caution">
    <text evidence="5">The sequence shown here is derived from an EMBL/GenBank/DDBJ whole genome shotgun (WGS) entry which is preliminary data.</text>
</comment>
<evidence type="ECO:0000259" key="4">
    <source>
        <dbReference type="Pfam" id="PF10187"/>
    </source>
</evidence>
<evidence type="ECO:0000256" key="3">
    <source>
        <dbReference type="SAM" id="MobiDB-lite"/>
    </source>
</evidence>
<evidence type="ECO:0000313" key="6">
    <source>
        <dbReference type="Proteomes" id="UP000660729"/>
    </source>
</evidence>
<dbReference type="EMBL" id="JABCIY010000342">
    <property type="protein sequence ID" value="KAF7185153.1"/>
    <property type="molecule type" value="Genomic_DNA"/>
</dbReference>
<dbReference type="GO" id="GO:0005634">
    <property type="term" value="C:nucleus"/>
    <property type="evidence" value="ECO:0007669"/>
    <property type="project" value="UniProtKB-SubCell"/>
</dbReference>
<feature type="domain" description="FAM192A/Fyv6 N-terminal" evidence="4">
    <location>
        <begin position="4"/>
        <end position="112"/>
    </location>
</feature>
<dbReference type="InterPro" id="IPR019331">
    <property type="entry name" value="FAM192A/Fyv6_N"/>
</dbReference>
<proteinExistence type="predicted"/>